<evidence type="ECO:0000313" key="2">
    <source>
        <dbReference type="Proteomes" id="UP001283361"/>
    </source>
</evidence>
<dbReference type="EMBL" id="JAWDGP010004170">
    <property type="protein sequence ID" value="KAK3767075.1"/>
    <property type="molecule type" value="Genomic_DNA"/>
</dbReference>
<keyword evidence="2" id="KW-1185">Reference proteome</keyword>
<name>A0AAE0ZD39_9GAST</name>
<accession>A0AAE0ZD39</accession>
<evidence type="ECO:0000313" key="1">
    <source>
        <dbReference type="EMBL" id="KAK3767075.1"/>
    </source>
</evidence>
<gene>
    <name evidence="1" type="ORF">RRG08_017950</name>
</gene>
<comment type="caution">
    <text evidence="1">The sequence shown here is derived from an EMBL/GenBank/DDBJ whole genome shotgun (WGS) entry which is preliminary data.</text>
</comment>
<proteinExistence type="predicted"/>
<dbReference type="Proteomes" id="UP001283361">
    <property type="component" value="Unassembled WGS sequence"/>
</dbReference>
<organism evidence="1 2">
    <name type="scientific">Elysia crispata</name>
    <name type="common">lettuce slug</name>
    <dbReference type="NCBI Taxonomy" id="231223"/>
    <lineage>
        <taxon>Eukaryota</taxon>
        <taxon>Metazoa</taxon>
        <taxon>Spiralia</taxon>
        <taxon>Lophotrochozoa</taxon>
        <taxon>Mollusca</taxon>
        <taxon>Gastropoda</taxon>
        <taxon>Heterobranchia</taxon>
        <taxon>Euthyneura</taxon>
        <taxon>Panpulmonata</taxon>
        <taxon>Sacoglossa</taxon>
        <taxon>Placobranchoidea</taxon>
        <taxon>Plakobranchidae</taxon>
        <taxon>Elysia</taxon>
    </lineage>
</organism>
<protein>
    <submittedName>
        <fullName evidence="1">Uncharacterized protein</fullName>
    </submittedName>
</protein>
<sequence length="308" mass="35667">MTLPSSFSKKRSMRMSTATRQSLANMLNQRSFSSKSSSRNSRIMVGFSDSRCYKHSPRVGQHHTYVGQELADFEAEQWRAAFAAMGGLRERGTKAPKLFTVLNKAPYHCSSLGRQFEVRYGELIKLQRPVFRKSKKADRPQICNCITKEALPLSQEKKVTGPLQLHSSMSSSYRLPRTTYYLPKSCVYVRWDPRVYNSVDKICEWLISCFGPFIFTTRSANNSMLVAFETMEQALRAVKFPLQSSSKISIHWWDPSFYNFSNYKKFANYSILTDPIWKRSIEEKAKLRTVQRTPQNDTKIKCLRINEI</sequence>
<dbReference type="AlphaFoldDB" id="A0AAE0ZD39"/>
<reference evidence="1" key="1">
    <citation type="journal article" date="2023" name="G3 (Bethesda)">
        <title>A reference genome for the long-term kleptoplast-retaining sea slug Elysia crispata morphotype clarki.</title>
        <authorList>
            <person name="Eastman K.E."/>
            <person name="Pendleton A.L."/>
            <person name="Shaikh M.A."/>
            <person name="Suttiyut T."/>
            <person name="Ogas R."/>
            <person name="Tomko P."/>
            <person name="Gavelis G."/>
            <person name="Widhalm J.R."/>
            <person name="Wisecaver J.H."/>
        </authorList>
    </citation>
    <scope>NUCLEOTIDE SEQUENCE</scope>
    <source>
        <strain evidence="1">ECLA1</strain>
    </source>
</reference>